<feature type="transmembrane region" description="Helical" evidence="1">
    <location>
        <begin position="192"/>
        <end position="214"/>
    </location>
</feature>
<evidence type="ECO:0000313" key="3">
    <source>
        <dbReference type="Proteomes" id="UP001322277"/>
    </source>
</evidence>
<evidence type="ECO:0000256" key="1">
    <source>
        <dbReference type="SAM" id="Phobius"/>
    </source>
</evidence>
<feature type="transmembrane region" description="Helical" evidence="1">
    <location>
        <begin position="220"/>
        <end position="240"/>
    </location>
</feature>
<dbReference type="AlphaFoldDB" id="A0AAX4I1K1"/>
<gene>
    <name evidence="2" type="ORF">CDEST_02011</name>
</gene>
<protein>
    <submittedName>
        <fullName evidence="2">Uncharacterized protein</fullName>
    </submittedName>
</protein>
<keyword evidence="1" id="KW-1133">Transmembrane helix</keyword>
<reference evidence="3" key="1">
    <citation type="journal article" date="2023" name="bioRxiv">
        <title>Complete genome of the Medicago anthracnose fungus, Colletotrichum destructivum, reveals a mini-chromosome-like region within a core chromosome.</title>
        <authorList>
            <person name="Lapalu N."/>
            <person name="Simon A."/>
            <person name="Lu A."/>
            <person name="Plaumann P.-L."/>
            <person name="Amselem J."/>
            <person name="Pigne S."/>
            <person name="Auger A."/>
            <person name="Koch C."/>
            <person name="Dallery J.-F."/>
            <person name="O'Connell R.J."/>
        </authorList>
    </citation>
    <scope>NUCLEOTIDE SEQUENCE [LARGE SCALE GENOMIC DNA]</scope>
    <source>
        <strain evidence="3">CBS 520.97</strain>
    </source>
</reference>
<name>A0AAX4I1K1_9PEZI</name>
<dbReference type="GeneID" id="87938514"/>
<dbReference type="KEGG" id="cdet:87938514"/>
<sequence>MATPSAFRPRAYAFHHCIPLVANDSRSGMEAKPSHCQSIPIAARIMHVLPSAQGLGPAVHKTVTFTMLYRTGGAQANVSKPAFVLRNRQRRQNDTARTQRSAINLDVFGIHPRLLLLISLNWLPYVASTWSDQLFEKQISSVAFKTIVLLCIDDLQESLVLFLQPLFDNVAFDVLSGEDDTKSRRLIMKADSFTTVVRVCTIKLPSVAVTLVLILPKTMVSMFVCILAPVIWYSVFLRAAKTVQDEKLDRDDALSEKEPEAEEYQGRYLRSLSCLLIRLLSWSVTRNGCLFLFAFFSPGLDPTLMTRCVHQVAALETVMLKFVQSYQRARNIVQVLFKNKLPNQSNVAAVIDRLRAGSNRSCVCRTAVDTCCIGRLYDTAQKSFRAGPLLPVAHGYCHNSRTTLSYREVGTWVTEKLRWSFETIGRCSQRPGLIAAVQEYRPLLAANMPRCACTEV</sequence>
<accession>A0AAX4I1K1</accession>
<keyword evidence="3" id="KW-1185">Reference proteome</keyword>
<dbReference type="EMBL" id="CP137305">
    <property type="protein sequence ID" value="WQF76997.1"/>
    <property type="molecule type" value="Genomic_DNA"/>
</dbReference>
<evidence type="ECO:0000313" key="2">
    <source>
        <dbReference type="EMBL" id="WQF76997.1"/>
    </source>
</evidence>
<organism evidence="2 3">
    <name type="scientific">Colletotrichum destructivum</name>
    <dbReference type="NCBI Taxonomy" id="34406"/>
    <lineage>
        <taxon>Eukaryota</taxon>
        <taxon>Fungi</taxon>
        <taxon>Dikarya</taxon>
        <taxon>Ascomycota</taxon>
        <taxon>Pezizomycotina</taxon>
        <taxon>Sordariomycetes</taxon>
        <taxon>Hypocreomycetidae</taxon>
        <taxon>Glomerellales</taxon>
        <taxon>Glomerellaceae</taxon>
        <taxon>Colletotrichum</taxon>
        <taxon>Colletotrichum destructivum species complex</taxon>
    </lineage>
</organism>
<keyword evidence="1" id="KW-0472">Membrane</keyword>
<keyword evidence="1" id="KW-0812">Transmembrane</keyword>
<dbReference type="Proteomes" id="UP001322277">
    <property type="component" value="Chromosome 1"/>
</dbReference>
<proteinExistence type="predicted"/>
<dbReference type="RefSeq" id="XP_062774221.1">
    <property type="nucleotide sequence ID" value="XM_062918170.1"/>
</dbReference>
<feature type="transmembrane region" description="Helical" evidence="1">
    <location>
        <begin position="275"/>
        <end position="296"/>
    </location>
</feature>